<feature type="domain" description="G-protein coupled receptors family 1 profile" evidence="16">
    <location>
        <begin position="38"/>
        <end position="287"/>
    </location>
</feature>
<evidence type="ECO:0000256" key="9">
    <source>
        <dbReference type="ARBA" id="ARBA00023136"/>
    </source>
</evidence>
<dbReference type="SUPFAM" id="SSF81321">
    <property type="entry name" value="Family A G protein-coupled receptor-like"/>
    <property type="match status" value="1"/>
</dbReference>
<evidence type="ECO:0000256" key="15">
    <source>
        <dbReference type="RuleBase" id="RU363047"/>
    </source>
</evidence>
<feature type="transmembrane region" description="Helical" evidence="15">
    <location>
        <begin position="235"/>
        <end position="258"/>
    </location>
</feature>
<keyword evidence="4 15" id="KW-0716">Sensory transduction</keyword>
<evidence type="ECO:0000256" key="8">
    <source>
        <dbReference type="ARBA" id="ARBA00023040"/>
    </source>
</evidence>
<evidence type="ECO:0000256" key="4">
    <source>
        <dbReference type="ARBA" id="ARBA00022606"/>
    </source>
</evidence>
<evidence type="ECO:0000256" key="1">
    <source>
        <dbReference type="ARBA" id="ARBA00004651"/>
    </source>
</evidence>
<name>A0A8J1J8M5_XENTR</name>
<dbReference type="KEGG" id="xtr:116409626"/>
<reference evidence="18" key="1">
    <citation type="submission" date="2025-08" db="UniProtKB">
        <authorList>
            <consortium name="RefSeq"/>
        </authorList>
    </citation>
    <scope>IDENTIFICATION</scope>
    <source>
        <strain evidence="18">Nigerian</strain>
        <tissue evidence="18">Liver and blood</tissue>
    </source>
</reference>
<dbReference type="RefSeq" id="XP_031754214.1">
    <property type="nucleotide sequence ID" value="XM_031898354.1"/>
</dbReference>
<organism evidence="17 18">
    <name type="scientific">Xenopus tropicalis</name>
    <name type="common">Western clawed frog</name>
    <name type="synonym">Silurana tropicalis</name>
    <dbReference type="NCBI Taxonomy" id="8364"/>
    <lineage>
        <taxon>Eukaryota</taxon>
        <taxon>Metazoa</taxon>
        <taxon>Chordata</taxon>
        <taxon>Craniata</taxon>
        <taxon>Vertebrata</taxon>
        <taxon>Euteleostomi</taxon>
        <taxon>Amphibia</taxon>
        <taxon>Batrachia</taxon>
        <taxon>Anura</taxon>
        <taxon>Pipoidea</taxon>
        <taxon>Pipidae</taxon>
        <taxon>Xenopodinae</taxon>
        <taxon>Xenopus</taxon>
        <taxon>Silurana</taxon>
    </lineage>
</organism>
<feature type="transmembrane region" description="Helical" evidence="15">
    <location>
        <begin position="20"/>
        <end position="46"/>
    </location>
</feature>
<dbReference type="PANTHER" id="PTHR24242">
    <property type="entry name" value="G-PROTEIN COUPLED RECEPTOR"/>
    <property type="match status" value="1"/>
</dbReference>
<keyword evidence="3 15" id="KW-1003">Cell membrane</keyword>
<evidence type="ECO:0000313" key="18">
    <source>
        <dbReference type="RefSeq" id="XP_031754214.1"/>
    </source>
</evidence>
<evidence type="ECO:0000256" key="7">
    <source>
        <dbReference type="ARBA" id="ARBA00022989"/>
    </source>
</evidence>
<evidence type="ECO:0000259" key="16">
    <source>
        <dbReference type="PROSITE" id="PS50262"/>
    </source>
</evidence>
<comment type="similarity">
    <text evidence="2 14">Belongs to the G-protein coupled receptor 1 family.</text>
</comment>
<keyword evidence="12" id="KW-0325">Glycoprotein</keyword>
<dbReference type="OrthoDB" id="9975554at2759"/>
<evidence type="ECO:0000256" key="14">
    <source>
        <dbReference type="RuleBase" id="RU000688"/>
    </source>
</evidence>
<feature type="transmembrane region" description="Helical" evidence="15">
    <location>
        <begin position="197"/>
        <end position="223"/>
    </location>
</feature>
<keyword evidence="17" id="KW-1185">Reference proteome</keyword>
<keyword evidence="6 15" id="KW-0552">Olfaction</keyword>
<dbReference type="GO" id="GO:0005549">
    <property type="term" value="F:odorant binding"/>
    <property type="evidence" value="ECO:0000318"/>
    <property type="project" value="GO_Central"/>
</dbReference>
<dbReference type="Xenbase" id="XB-GENE-29095475">
    <property type="gene designation" value="or16m1"/>
</dbReference>
<dbReference type="AGR" id="Xenbase:XB-GENE-29095475"/>
<evidence type="ECO:0000256" key="5">
    <source>
        <dbReference type="ARBA" id="ARBA00022692"/>
    </source>
</evidence>
<dbReference type="PRINTS" id="PR00237">
    <property type="entry name" value="GPCRRHODOPSN"/>
</dbReference>
<evidence type="ECO:0000313" key="19">
    <source>
        <dbReference type="Xenbase" id="XB-GENE-29095475"/>
    </source>
</evidence>
<keyword evidence="8 14" id="KW-0297">G-protein coupled receptor</keyword>
<evidence type="ECO:0000256" key="10">
    <source>
        <dbReference type="ARBA" id="ARBA00023157"/>
    </source>
</evidence>
<evidence type="ECO:0000256" key="6">
    <source>
        <dbReference type="ARBA" id="ARBA00022725"/>
    </source>
</evidence>
<evidence type="ECO:0000313" key="17">
    <source>
        <dbReference type="Proteomes" id="UP000008143"/>
    </source>
</evidence>
<keyword evidence="11 14" id="KW-0675">Receptor</keyword>
<feature type="transmembrane region" description="Helical" evidence="15">
    <location>
        <begin position="270"/>
        <end position="289"/>
    </location>
</feature>
<dbReference type="AlphaFoldDB" id="A0A8J1J8M5"/>
<protein>
    <recommendedName>
        <fullName evidence="15">Olfactory receptor</fullName>
    </recommendedName>
</protein>
<dbReference type="OMA" id="VINITFC"/>
<dbReference type="InterPro" id="IPR050939">
    <property type="entry name" value="Olfactory_GPCR1"/>
</dbReference>
<dbReference type="Proteomes" id="UP000008143">
    <property type="component" value="Chromosome 3"/>
</dbReference>
<dbReference type="PANTHER" id="PTHR24242:SF398">
    <property type="entry name" value="OLFACTORY RECEPTOR 11L1-LIKE"/>
    <property type="match status" value="1"/>
</dbReference>
<feature type="transmembrane region" description="Helical" evidence="15">
    <location>
        <begin position="141"/>
        <end position="165"/>
    </location>
</feature>
<dbReference type="Pfam" id="PF13853">
    <property type="entry name" value="7tm_4"/>
    <property type="match status" value="1"/>
</dbReference>
<evidence type="ECO:0000256" key="3">
    <source>
        <dbReference type="ARBA" id="ARBA00022475"/>
    </source>
</evidence>
<comment type="subcellular location">
    <subcellularLocation>
        <location evidence="1 15">Cell membrane</location>
        <topology evidence="1 15">Multi-pass membrane protein</topology>
    </subcellularLocation>
</comment>
<dbReference type="InterPro" id="IPR017452">
    <property type="entry name" value="GPCR_Rhodpsn_7TM"/>
</dbReference>
<keyword evidence="10" id="KW-1015">Disulfide bond</keyword>
<dbReference type="PROSITE" id="PS00237">
    <property type="entry name" value="G_PROTEIN_RECEP_F1_1"/>
    <property type="match status" value="1"/>
</dbReference>
<dbReference type="PROSITE" id="PS50262">
    <property type="entry name" value="G_PROTEIN_RECEP_F1_2"/>
    <property type="match status" value="1"/>
</dbReference>
<evidence type="ECO:0000256" key="11">
    <source>
        <dbReference type="ARBA" id="ARBA00023170"/>
    </source>
</evidence>
<dbReference type="Gene3D" id="1.20.1070.10">
    <property type="entry name" value="Rhodopsin 7-helix transmembrane proteins"/>
    <property type="match status" value="1"/>
</dbReference>
<evidence type="ECO:0000256" key="13">
    <source>
        <dbReference type="ARBA" id="ARBA00023224"/>
    </source>
</evidence>
<dbReference type="InterPro" id="IPR000276">
    <property type="entry name" value="GPCR_Rhodpsn"/>
</dbReference>
<dbReference type="GO" id="GO:0005886">
    <property type="term" value="C:plasma membrane"/>
    <property type="evidence" value="ECO:0007669"/>
    <property type="project" value="UniProtKB-SubCell"/>
</dbReference>
<keyword evidence="5 14" id="KW-0812">Transmembrane</keyword>
<keyword evidence="9 15" id="KW-0472">Membrane</keyword>
<gene>
    <name evidence="19" type="primary">or16m1</name>
    <name evidence="18" type="synonym">LOC116409626</name>
</gene>
<evidence type="ECO:0000256" key="12">
    <source>
        <dbReference type="ARBA" id="ARBA00023180"/>
    </source>
</evidence>
<dbReference type="PRINTS" id="PR00245">
    <property type="entry name" value="OLFACTORYR"/>
</dbReference>
<accession>A0A8J1J8M5</accession>
<keyword evidence="7 15" id="KW-1133">Transmembrane helix</keyword>
<dbReference type="GO" id="GO:0004984">
    <property type="term" value="F:olfactory receptor activity"/>
    <property type="evidence" value="ECO:0000318"/>
    <property type="project" value="GO_Central"/>
</dbReference>
<dbReference type="InterPro" id="IPR000725">
    <property type="entry name" value="Olfact_rcpt"/>
</dbReference>
<sequence length="310" mass="34854">MNQTTVTEILLLGFQNLHNFRIPFFSMILLIYILTFCANVLILVLVSVSRNLQSPMYFFLQQLSICDLLQTTTIVPIMLQTIIKGRATITIGWCFTQWYLFDGSETWECLLLTAMSFDRYVAICNPLHYSSIIDHKVCVKLVILLWLTGFGVSLVISSSIGTLVFCKQTTINHFFCDFAPLLELSCSDSNFVHIEAALLSIPTLITPFIIVIISYICIARAILKIVSNIGRQKAFSTCSSHLAVVSIFYGTLIGIYVVPNQGQSVTKSKVISLLYTVVTPLLNPIIYTLRNKDIKDAGKKVLDIWATHIY</sequence>
<proteinExistence type="inferred from homology"/>
<dbReference type="FunFam" id="1.20.1070.10:FF:000010">
    <property type="entry name" value="Olfactory receptor"/>
    <property type="match status" value="1"/>
</dbReference>
<dbReference type="FunFam" id="1.10.1220.70:FF:000001">
    <property type="entry name" value="Olfactory receptor"/>
    <property type="match status" value="1"/>
</dbReference>
<keyword evidence="13 14" id="KW-0807">Transducer</keyword>
<dbReference type="GO" id="GO:0004930">
    <property type="term" value="F:G protein-coupled receptor activity"/>
    <property type="evidence" value="ECO:0007669"/>
    <property type="project" value="UniProtKB-KW"/>
</dbReference>
<evidence type="ECO:0000256" key="2">
    <source>
        <dbReference type="ARBA" id="ARBA00010663"/>
    </source>
</evidence>